<dbReference type="Proteomes" id="UP000275772">
    <property type="component" value="Unassembled WGS sequence"/>
</dbReference>
<sequence length="56" mass="6395">MRIARSHPLPVIMNSGSRKSAEKRRKKRTIEIKMTEPEPSENEAQGRFETPSKATT</sequence>
<dbReference type="VEuPathDB" id="FungiDB:BLGHR1_15716"/>
<proteinExistence type="predicted"/>
<organism evidence="2 3">
    <name type="scientific">Blumeria hordei</name>
    <name type="common">Barley powdery mildew</name>
    <name type="synonym">Blumeria graminis f. sp. hordei</name>
    <dbReference type="NCBI Taxonomy" id="2867405"/>
    <lineage>
        <taxon>Eukaryota</taxon>
        <taxon>Fungi</taxon>
        <taxon>Dikarya</taxon>
        <taxon>Ascomycota</taxon>
        <taxon>Pezizomycotina</taxon>
        <taxon>Leotiomycetes</taxon>
        <taxon>Erysiphales</taxon>
        <taxon>Erysiphaceae</taxon>
        <taxon>Blumeria</taxon>
    </lineage>
</organism>
<accession>A0A383UYE6</accession>
<dbReference type="AlphaFoldDB" id="A0A383UYE6"/>
<dbReference type="EMBL" id="UNSH01000068">
    <property type="protein sequence ID" value="SZF04917.1"/>
    <property type="molecule type" value="Genomic_DNA"/>
</dbReference>
<name>A0A383UYE6_BLUHO</name>
<reference evidence="2 3" key="1">
    <citation type="submission" date="2017-11" db="EMBL/GenBank/DDBJ databases">
        <authorList>
            <person name="Kracher B."/>
        </authorList>
    </citation>
    <scope>NUCLEOTIDE SEQUENCE [LARGE SCALE GENOMIC DNA]</scope>
    <source>
        <strain evidence="2 3">RACE1</strain>
    </source>
</reference>
<evidence type="ECO:0000313" key="3">
    <source>
        <dbReference type="Proteomes" id="UP000275772"/>
    </source>
</evidence>
<protein>
    <submittedName>
        <fullName evidence="2">Uncharacterized protein</fullName>
    </submittedName>
</protein>
<evidence type="ECO:0000313" key="2">
    <source>
        <dbReference type="EMBL" id="SZF04917.1"/>
    </source>
</evidence>
<feature type="region of interest" description="Disordered" evidence="1">
    <location>
        <begin position="1"/>
        <end position="56"/>
    </location>
</feature>
<evidence type="ECO:0000256" key="1">
    <source>
        <dbReference type="SAM" id="MobiDB-lite"/>
    </source>
</evidence>
<gene>
    <name evidence="2" type="ORF">BLGHR1_15716</name>
</gene>